<evidence type="ECO:0000313" key="3">
    <source>
        <dbReference type="EMBL" id="CEM36844.1"/>
    </source>
</evidence>
<gene>
    <name evidence="3" type="ORF">Vbra_3452</name>
</gene>
<organism evidence="3 4">
    <name type="scientific">Vitrella brassicaformis (strain CCMP3155)</name>
    <dbReference type="NCBI Taxonomy" id="1169540"/>
    <lineage>
        <taxon>Eukaryota</taxon>
        <taxon>Sar</taxon>
        <taxon>Alveolata</taxon>
        <taxon>Colpodellida</taxon>
        <taxon>Vitrellaceae</taxon>
        <taxon>Vitrella</taxon>
    </lineage>
</organism>
<dbReference type="EMBL" id="CDMY01000908">
    <property type="protein sequence ID" value="CEM36844.1"/>
    <property type="molecule type" value="Genomic_DNA"/>
</dbReference>
<accession>A0A0G4H0I7</accession>
<protein>
    <submittedName>
        <fullName evidence="3">Uncharacterized protein</fullName>
    </submittedName>
</protein>
<dbReference type="PhylomeDB" id="A0A0G4H0I7"/>
<evidence type="ECO:0000256" key="1">
    <source>
        <dbReference type="SAM" id="MobiDB-lite"/>
    </source>
</evidence>
<dbReference type="VEuPathDB" id="CryptoDB:Vbra_3452"/>
<feature type="region of interest" description="Disordered" evidence="1">
    <location>
        <begin position="237"/>
        <end position="264"/>
    </location>
</feature>
<evidence type="ECO:0000313" key="4">
    <source>
        <dbReference type="Proteomes" id="UP000041254"/>
    </source>
</evidence>
<reference evidence="3 4" key="1">
    <citation type="submission" date="2014-11" db="EMBL/GenBank/DDBJ databases">
        <authorList>
            <person name="Zhu J."/>
            <person name="Qi W."/>
            <person name="Song R."/>
        </authorList>
    </citation>
    <scope>NUCLEOTIDE SEQUENCE [LARGE SCALE GENOMIC DNA]</scope>
</reference>
<keyword evidence="4" id="KW-1185">Reference proteome</keyword>
<dbReference type="AlphaFoldDB" id="A0A0G4H0I7"/>
<keyword evidence="2" id="KW-0472">Membrane</keyword>
<sequence length="264" mass="28034">MMDPVPVPMVQGTLPTSTYGVPVSPPAEDFAPLLKTYEIRKTPLFTISFGAVIGLLVFMLIITSLPGASYAPSTFVIWMIALVACMIVIFMQIPKKVERTPVGFLMRTWMCNNSLRFSDVTDIVQVGFCRPHCYFGRAAGTLTDMMDGVLVKTDFCKTALMFSPACGSEQFIAENRPYIPAMGGHLGGNALSVVAYQPQSLPPPTYQAAQATANPFADNDAPAPSYAIDTKNGVEMQPVGTGAAAGGGGGGGKQLAADNPIQRV</sequence>
<feature type="compositionally biased region" description="Gly residues" evidence="1">
    <location>
        <begin position="243"/>
        <end position="253"/>
    </location>
</feature>
<keyword evidence="2" id="KW-0812">Transmembrane</keyword>
<proteinExistence type="predicted"/>
<feature type="transmembrane region" description="Helical" evidence="2">
    <location>
        <begin position="44"/>
        <end position="63"/>
    </location>
</feature>
<dbReference type="Proteomes" id="UP000041254">
    <property type="component" value="Unassembled WGS sequence"/>
</dbReference>
<evidence type="ECO:0000256" key="2">
    <source>
        <dbReference type="SAM" id="Phobius"/>
    </source>
</evidence>
<dbReference type="InParanoid" id="A0A0G4H0I7"/>
<keyword evidence="2" id="KW-1133">Transmembrane helix</keyword>
<feature type="transmembrane region" description="Helical" evidence="2">
    <location>
        <begin position="75"/>
        <end position="93"/>
    </location>
</feature>
<name>A0A0G4H0I7_VITBC</name>